<feature type="compositionally biased region" description="Basic and acidic residues" evidence="8">
    <location>
        <begin position="1"/>
        <end position="11"/>
    </location>
</feature>
<feature type="transmembrane region" description="Helical" evidence="9">
    <location>
        <begin position="353"/>
        <end position="373"/>
    </location>
</feature>
<keyword evidence="11" id="KW-1185">Reference proteome</keyword>
<organism evidence="10 11">
    <name type="scientific">Gasterosteus aculeatus aculeatus</name>
    <name type="common">three-spined stickleback</name>
    <dbReference type="NCBI Taxonomy" id="481459"/>
    <lineage>
        <taxon>Eukaryota</taxon>
        <taxon>Metazoa</taxon>
        <taxon>Chordata</taxon>
        <taxon>Craniata</taxon>
        <taxon>Vertebrata</taxon>
        <taxon>Euteleostomi</taxon>
        <taxon>Actinopterygii</taxon>
        <taxon>Neopterygii</taxon>
        <taxon>Teleostei</taxon>
        <taxon>Neoteleostei</taxon>
        <taxon>Acanthomorphata</taxon>
        <taxon>Eupercaria</taxon>
        <taxon>Perciformes</taxon>
        <taxon>Cottioidei</taxon>
        <taxon>Gasterosteales</taxon>
        <taxon>Gasterosteidae</taxon>
        <taxon>Gasterosteus</taxon>
    </lineage>
</organism>
<evidence type="ECO:0000256" key="9">
    <source>
        <dbReference type="SAM" id="Phobius"/>
    </source>
</evidence>
<keyword evidence="9" id="KW-0472">Membrane</keyword>
<proteinExistence type="inferred from homology"/>
<comment type="subcellular location">
    <subcellularLocation>
        <location evidence="2">Chromosome</location>
        <location evidence="2">Centromere</location>
    </subcellularLocation>
    <subcellularLocation>
        <location evidence="1">Nucleus</location>
    </subcellularLocation>
</comment>
<comment type="similarity">
    <text evidence="3">Belongs to the CENP-L/IML3 family.</text>
</comment>
<evidence type="ECO:0000256" key="5">
    <source>
        <dbReference type="ARBA" id="ARBA00022454"/>
    </source>
</evidence>
<evidence type="ECO:0000313" key="10">
    <source>
        <dbReference type="Ensembl" id="ENSGACP00000055970.1"/>
    </source>
</evidence>
<reference evidence="10" key="2">
    <citation type="submission" date="2025-08" db="UniProtKB">
        <authorList>
            <consortium name="Ensembl"/>
        </authorList>
    </citation>
    <scope>IDENTIFICATION</scope>
</reference>
<evidence type="ECO:0000256" key="3">
    <source>
        <dbReference type="ARBA" id="ARBA00011060"/>
    </source>
</evidence>
<dbReference type="PANTHER" id="PTHR31740">
    <property type="entry name" value="CENTROMERE PROTEIN L"/>
    <property type="match status" value="1"/>
</dbReference>
<dbReference type="GeneTree" id="ENSGT00390000013877"/>
<name>A0AAQ4QYI9_GASAC</name>
<dbReference type="GO" id="GO:0000775">
    <property type="term" value="C:chromosome, centromeric region"/>
    <property type="evidence" value="ECO:0007669"/>
    <property type="project" value="UniProtKB-SubCell"/>
</dbReference>
<evidence type="ECO:0000256" key="1">
    <source>
        <dbReference type="ARBA" id="ARBA00004123"/>
    </source>
</evidence>
<accession>A0AAQ4QYI9</accession>
<protein>
    <recommendedName>
        <fullName evidence="4">Centromere protein L</fullName>
    </recommendedName>
</protein>
<keyword evidence="6" id="KW-0539">Nucleus</keyword>
<dbReference type="AlphaFoldDB" id="A0AAQ4QYI9"/>
<evidence type="ECO:0000256" key="7">
    <source>
        <dbReference type="ARBA" id="ARBA00023328"/>
    </source>
</evidence>
<dbReference type="PANTHER" id="PTHR31740:SF2">
    <property type="entry name" value="CENTROMERE PROTEIN L"/>
    <property type="match status" value="1"/>
</dbReference>
<reference evidence="10" key="3">
    <citation type="submission" date="2025-09" db="UniProtKB">
        <authorList>
            <consortium name="Ensembl"/>
        </authorList>
    </citation>
    <scope>IDENTIFICATION</scope>
</reference>
<keyword evidence="7" id="KW-0137">Centromere</keyword>
<evidence type="ECO:0000256" key="8">
    <source>
        <dbReference type="SAM" id="MobiDB-lite"/>
    </source>
</evidence>
<evidence type="ECO:0000256" key="6">
    <source>
        <dbReference type="ARBA" id="ARBA00023242"/>
    </source>
</evidence>
<dbReference type="Proteomes" id="UP000007635">
    <property type="component" value="Chromosome I"/>
</dbReference>
<evidence type="ECO:0000256" key="4">
    <source>
        <dbReference type="ARBA" id="ARBA00016380"/>
    </source>
</evidence>
<feature type="region of interest" description="Disordered" evidence="8">
    <location>
        <begin position="1"/>
        <end position="22"/>
    </location>
</feature>
<dbReference type="Pfam" id="PF13092">
    <property type="entry name" value="CENP-L"/>
    <property type="match status" value="1"/>
</dbReference>
<dbReference type="InterPro" id="IPR025204">
    <property type="entry name" value="CENP-L"/>
</dbReference>
<keyword evidence="5" id="KW-0158">Chromosome</keyword>
<reference evidence="10 11" key="1">
    <citation type="journal article" date="2021" name="G3 (Bethesda)">
        <title>Improved contiguity of the threespine stickleback genome using long-read sequencing.</title>
        <authorList>
            <person name="Nath S."/>
            <person name="Shaw D.E."/>
            <person name="White M.A."/>
        </authorList>
    </citation>
    <scope>NUCLEOTIDE SEQUENCE [LARGE SCALE GENOMIC DNA]</scope>
    <source>
        <strain evidence="10 11">Lake Benthic</strain>
    </source>
</reference>
<keyword evidence="9" id="KW-0812">Transmembrane</keyword>
<dbReference type="Ensembl" id="ENSGACT00000084486.1">
    <property type="protein sequence ID" value="ENSGACP00000055970.1"/>
    <property type="gene ID" value="ENSGACG00000015062.2"/>
</dbReference>
<dbReference type="GO" id="GO:0005634">
    <property type="term" value="C:nucleus"/>
    <property type="evidence" value="ECO:0007669"/>
    <property type="project" value="UniProtKB-SubCell"/>
</dbReference>
<evidence type="ECO:0000313" key="11">
    <source>
        <dbReference type="Proteomes" id="UP000007635"/>
    </source>
</evidence>
<sequence length="444" mass="50225">MERHQNRETRTPRNNVVVHRRRKSKSYRLSYRSGLGAADSRLGWSPALTARRLNTSRKAAGISNIAERVDPGQLALLVKTEWQLSYVTPLHQFRHTQLKSYARQLSAFIAAGKQQGLAVEVEGLQTTFRVSFSLVQGMTQSDEDAESVLVQIHSKRLFARQDEPQKPVWSGWLTCINGNPDYLRALPKDFVCLPLFGCSGADGLSALVKSWFQQSFDCCFGLLEISHTSLQWLMALWTNCHAESGIQHLKMIWTLPAAPPLQVTYTVDPEDAWELWSSVRKGKGGGGGGEEEEEAGENYIDIEEVTSFMQGLKSHFYRHFRLDLSAGSLNQVSTALGSAKYSGRMKVPSTRELCQMLSVFALLIFVNVLFFFFSDLQQPIHDHHPDAADRVRPPQNAHLIERIQTLMPPENTIAAFIWQKLLQLVLVFIRNEAKHYLSLIFNIK</sequence>
<keyword evidence="9" id="KW-1133">Transmembrane helix</keyword>
<evidence type="ECO:0000256" key="2">
    <source>
        <dbReference type="ARBA" id="ARBA00004584"/>
    </source>
</evidence>